<feature type="region of interest" description="Disordered" evidence="9">
    <location>
        <begin position="220"/>
        <end position="256"/>
    </location>
</feature>
<dbReference type="GO" id="GO:0005732">
    <property type="term" value="C:sno(s)RNA-containing ribonucleoprotein complex"/>
    <property type="evidence" value="ECO:0007669"/>
    <property type="project" value="InterPro"/>
</dbReference>
<dbReference type="OrthoDB" id="21550at2759"/>
<dbReference type="AlphaFoldDB" id="A0A835QXC3"/>
<dbReference type="InterPro" id="IPR007504">
    <property type="entry name" value="H/ACA_rnp_Gar1/Naf1"/>
</dbReference>
<comment type="caution">
    <text evidence="10">The sequence shown here is derived from an EMBL/GenBank/DDBJ whole genome shotgun (WGS) entry which is preliminary data.</text>
</comment>
<feature type="compositionally biased region" description="Acidic residues" evidence="9">
    <location>
        <begin position="226"/>
        <end position="237"/>
    </location>
</feature>
<feature type="region of interest" description="Disordered" evidence="9">
    <location>
        <begin position="467"/>
        <end position="513"/>
    </location>
</feature>
<evidence type="ECO:0000256" key="5">
    <source>
        <dbReference type="ARBA" id="ARBA00022552"/>
    </source>
</evidence>
<dbReference type="Proteomes" id="UP000639772">
    <property type="component" value="Chromosome 6"/>
</dbReference>
<comment type="subcellular location">
    <subcellularLocation>
        <location evidence="1">Nucleus</location>
    </subcellularLocation>
</comment>
<proteinExistence type="inferred from homology"/>
<dbReference type="InterPro" id="IPR040309">
    <property type="entry name" value="Naf1"/>
</dbReference>
<evidence type="ECO:0000256" key="9">
    <source>
        <dbReference type="SAM" id="MobiDB-lite"/>
    </source>
</evidence>
<comment type="similarity">
    <text evidence="2">Belongs to the NAF1 family.</text>
</comment>
<evidence type="ECO:0000256" key="2">
    <source>
        <dbReference type="ARBA" id="ARBA00009801"/>
    </source>
</evidence>
<dbReference type="EMBL" id="JADCNM010000006">
    <property type="protein sequence ID" value="KAG0478906.1"/>
    <property type="molecule type" value="Genomic_DNA"/>
</dbReference>
<evidence type="ECO:0000256" key="7">
    <source>
        <dbReference type="ARBA" id="ARBA00022884"/>
    </source>
</evidence>
<dbReference type="FunFam" id="2.40.10.230:FF:000002">
    <property type="entry name" value="H/ACA ribonucleoprotein complex non-core subunit NAF1"/>
    <property type="match status" value="1"/>
</dbReference>
<dbReference type="GO" id="GO:0001522">
    <property type="term" value="P:pseudouridine synthesis"/>
    <property type="evidence" value="ECO:0007669"/>
    <property type="project" value="InterPro"/>
</dbReference>
<dbReference type="Pfam" id="PF04410">
    <property type="entry name" value="Gar1"/>
    <property type="match status" value="1"/>
</dbReference>
<dbReference type="PANTHER" id="PTHR31633:SF1">
    <property type="entry name" value="H_ACA RIBONUCLEOPROTEIN COMPLEX NON-CORE SUBUNIT NAF1"/>
    <property type="match status" value="1"/>
</dbReference>
<evidence type="ECO:0000256" key="4">
    <source>
        <dbReference type="ARBA" id="ARBA00022517"/>
    </source>
</evidence>
<evidence type="ECO:0000313" key="10">
    <source>
        <dbReference type="EMBL" id="KAG0478906.1"/>
    </source>
</evidence>
<evidence type="ECO:0000256" key="3">
    <source>
        <dbReference type="ARBA" id="ARBA00021438"/>
    </source>
</evidence>
<dbReference type="PANTHER" id="PTHR31633">
    <property type="entry name" value="H/ACA RIBONUCLEOPROTEIN COMPLEX NON-CORE SUBUNIT NAF1"/>
    <property type="match status" value="1"/>
</dbReference>
<keyword evidence="7" id="KW-0694">RNA-binding</keyword>
<evidence type="ECO:0000256" key="8">
    <source>
        <dbReference type="ARBA" id="ARBA00023242"/>
    </source>
</evidence>
<feature type="region of interest" description="Disordered" evidence="9">
    <location>
        <begin position="280"/>
        <end position="299"/>
    </location>
</feature>
<dbReference type="GO" id="GO:0005634">
    <property type="term" value="C:nucleus"/>
    <property type="evidence" value="ECO:0007669"/>
    <property type="project" value="UniProtKB-SubCell"/>
</dbReference>
<keyword evidence="4" id="KW-0690">Ribosome biogenesis</keyword>
<dbReference type="GO" id="GO:0000493">
    <property type="term" value="P:box H/ACA snoRNP assembly"/>
    <property type="evidence" value="ECO:0007669"/>
    <property type="project" value="InterPro"/>
</dbReference>
<reference evidence="10 11" key="1">
    <citation type="journal article" date="2020" name="Nat. Food">
        <title>A phased Vanilla planifolia genome enables genetic improvement of flavour and production.</title>
        <authorList>
            <person name="Hasing T."/>
            <person name="Tang H."/>
            <person name="Brym M."/>
            <person name="Khazi F."/>
            <person name="Huang T."/>
            <person name="Chambers A.H."/>
        </authorList>
    </citation>
    <scope>NUCLEOTIDE SEQUENCE [LARGE SCALE GENOMIC DNA]</scope>
    <source>
        <tissue evidence="10">Leaf</tissue>
    </source>
</reference>
<keyword evidence="5" id="KW-0698">rRNA processing</keyword>
<dbReference type="GO" id="GO:0003723">
    <property type="term" value="F:RNA binding"/>
    <property type="evidence" value="ECO:0007669"/>
    <property type="project" value="UniProtKB-KW"/>
</dbReference>
<name>A0A835QXC3_VANPL</name>
<protein>
    <recommendedName>
        <fullName evidence="3">H/ACA ribonucleoprotein complex non-core subunit NAF1</fullName>
    </recommendedName>
</protein>
<keyword evidence="8" id="KW-0539">Nucleus</keyword>
<feature type="region of interest" description="Disordered" evidence="9">
    <location>
        <begin position="670"/>
        <end position="694"/>
    </location>
</feature>
<feature type="compositionally biased region" description="Polar residues" evidence="9">
    <location>
        <begin position="471"/>
        <end position="513"/>
    </location>
</feature>
<sequence>MVDCWSNSSVKEEVPLLHDGLEPLNEQFNEPDQVQLQNPKDFNNIELVTHFSTAMADCWSSSSVKEEPDQVRLQNPKDFNNIELVTHFSTAMVDCWSSSSVKEEVPLLHGGLEPMNDQIELVTHLCKSEDESEQKCQPLRSFIDVTMEKVSLLQVLGQGYGVEEGLKENELKTDGGLMETKSLLEPLENDGTIHDNICDRESNKEEMSIFVNAEFDGRASLSNDSCSDESGSDEFGSEESSSIHTSSSGSEDEDDCAIQKEQIKGLEVGELSDIATEEVEFMSDEEEEAPKGPIRSKHEVEDLPPVPKIEVELQPHHQILPVGVISSIVNNKVIVEGSIRHNPLDEGSILWVTHSRLPLGLVDEIFGPVKKPYYVVRYTSEEEVPSGIEVGISISFVLEFASPILNDKELYKKGYDASGDNDEEVNDEIEFSDDEKEAKYKRSLHAAKRAIDDIKGCRKKESRFEKKRTAFQGTRNQNKGIRTQPTQAPSYLNVQQGQSGSSRGFRNSTSDSTNATLLASRPASEYPQTSQPASFFSNPSQQMLMQHAEASLPPGFLSMPANTGLQVDLPVQLQSQNLPLSNFVNALALQQLISNPGNALPWLGPPPPLQPMGQNAFAPNPFVNVGFMNAPGLPGLSNEQFQSQVPQPFVPFQFNAGHFNGLSFDAGLASSRGGRPCQRGGGRAFGQGSRWPNR</sequence>
<dbReference type="InterPro" id="IPR038664">
    <property type="entry name" value="Gar1/Naf1_Cbf5-bd_sf"/>
</dbReference>
<feature type="compositionally biased region" description="Low complexity" evidence="9">
    <location>
        <begin position="238"/>
        <end position="249"/>
    </location>
</feature>
<gene>
    <name evidence="10" type="ORF">HPP92_013625</name>
</gene>
<dbReference type="SUPFAM" id="SSF50447">
    <property type="entry name" value="Translation proteins"/>
    <property type="match status" value="1"/>
</dbReference>
<keyword evidence="6" id="KW-0597">Phosphoprotein</keyword>
<organism evidence="10 11">
    <name type="scientific">Vanilla planifolia</name>
    <name type="common">Vanilla</name>
    <dbReference type="NCBI Taxonomy" id="51239"/>
    <lineage>
        <taxon>Eukaryota</taxon>
        <taxon>Viridiplantae</taxon>
        <taxon>Streptophyta</taxon>
        <taxon>Embryophyta</taxon>
        <taxon>Tracheophyta</taxon>
        <taxon>Spermatophyta</taxon>
        <taxon>Magnoliopsida</taxon>
        <taxon>Liliopsida</taxon>
        <taxon>Asparagales</taxon>
        <taxon>Orchidaceae</taxon>
        <taxon>Vanilloideae</taxon>
        <taxon>Vanilleae</taxon>
        <taxon>Vanilla</taxon>
    </lineage>
</organism>
<dbReference type="InterPro" id="IPR009000">
    <property type="entry name" value="Transl_B-barrel_sf"/>
</dbReference>
<accession>A0A835QXC3</accession>
<evidence type="ECO:0000256" key="1">
    <source>
        <dbReference type="ARBA" id="ARBA00004123"/>
    </source>
</evidence>
<evidence type="ECO:0000256" key="6">
    <source>
        <dbReference type="ARBA" id="ARBA00022553"/>
    </source>
</evidence>
<dbReference type="GO" id="GO:0006364">
    <property type="term" value="P:rRNA processing"/>
    <property type="evidence" value="ECO:0007669"/>
    <property type="project" value="UniProtKB-KW"/>
</dbReference>
<evidence type="ECO:0000313" key="11">
    <source>
        <dbReference type="Proteomes" id="UP000639772"/>
    </source>
</evidence>
<dbReference type="Gene3D" id="2.40.10.230">
    <property type="entry name" value="Probable tRNA pseudouridine synthase domain"/>
    <property type="match status" value="1"/>
</dbReference>